<name>C0CYZ4_9FIRM</name>
<sequence>MFYPLSYGLKMERFRRSAQNQLFRRLNCCLDWRAACPPLTE</sequence>
<dbReference type="Proteomes" id="UP000004756">
    <property type="component" value="Unassembled WGS sequence"/>
</dbReference>
<comment type="caution">
    <text evidence="1">The sequence shown here is derived from an EMBL/GenBank/DDBJ whole genome shotgun (WGS) entry which is preliminary data.</text>
</comment>
<keyword evidence="2" id="KW-1185">Reference proteome</keyword>
<evidence type="ECO:0000313" key="1">
    <source>
        <dbReference type="EMBL" id="EEG55701.1"/>
    </source>
</evidence>
<gene>
    <name evidence="1" type="ORF">CLOSTASPAR_02222</name>
</gene>
<accession>C0CYZ4</accession>
<organism evidence="1 2">
    <name type="scientific">[Clostridium] asparagiforme DSM 15981</name>
    <dbReference type="NCBI Taxonomy" id="518636"/>
    <lineage>
        <taxon>Bacteria</taxon>
        <taxon>Bacillati</taxon>
        <taxon>Bacillota</taxon>
        <taxon>Clostridia</taxon>
        <taxon>Lachnospirales</taxon>
        <taxon>Lachnospiraceae</taxon>
        <taxon>Enterocloster</taxon>
    </lineage>
</organism>
<proteinExistence type="predicted"/>
<evidence type="ECO:0000313" key="2">
    <source>
        <dbReference type="Proteomes" id="UP000004756"/>
    </source>
</evidence>
<protein>
    <submittedName>
        <fullName evidence="1">Uncharacterized protein</fullName>
    </submittedName>
</protein>
<dbReference type="AlphaFoldDB" id="C0CYZ4"/>
<reference evidence="1 2" key="1">
    <citation type="submission" date="2009-02" db="EMBL/GenBank/DDBJ databases">
        <title>Draft genome sequence of Clostridium asparagiforme (DSM 15981).</title>
        <authorList>
            <person name="Sudarsanam P."/>
            <person name="Ley R."/>
            <person name="Guruge J."/>
            <person name="Turnbaugh P.J."/>
            <person name="Mahowald M."/>
            <person name="Liep D."/>
            <person name="Gordon J."/>
        </authorList>
    </citation>
    <scope>NUCLEOTIDE SEQUENCE [LARGE SCALE GENOMIC DNA]</scope>
    <source>
        <strain evidence="1 2">DSM 15981</strain>
    </source>
</reference>
<dbReference type="EMBL" id="ACCJ01000131">
    <property type="protein sequence ID" value="EEG55701.1"/>
    <property type="molecule type" value="Genomic_DNA"/>
</dbReference>
<dbReference type="HOGENOM" id="CLU_3267796_0_0_9"/>